<feature type="domain" description="PDZ" evidence="2">
    <location>
        <begin position="120"/>
        <end position="205"/>
    </location>
</feature>
<evidence type="ECO:0000313" key="5">
    <source>
        <dbReference type="Proteomes" id="UP001596250"/>
    </source>
</evidence>
<evidence type="ECO:0000313" key="4">
    <source>
        <dbReference type="EMBL" id="MFC5986301.1"/>
    </source>
</evidence>
<proteinExistence type="inferred from homology"/>
<dbReference type="EC" id="3.4.21.53" evidence="1"/>
<keyword evidence="1" id="KW-0720">Serine protease</keyword>
<keyword evidence="1" id="KW-0645">Protease</keyword>
<dbReference type="PROSITE" id="PS51786">
    <property type="entry name" value="LON_PROTEOLYTIC"/>
    <property type="match status" value="1"/>
</dbReference>
<accession>A0ABW1IMN1</accession>
<comment type="similarity">
    <text evidence="1">Belongs to the peptidase S16 family.</text>
</comment>
<dbReference type="InterPro" id="IPR001478">
    <property type="entry name" value="PDZ"/>
</dbReference>
<comment type="caution">
    <text evidence="4">The sequence shown here is derived from an EMBL/GenBank/DDBJ whole genome shotgun (WGS) entry which is preliminary data.</text>
</comment>
<evidence type="ECO:0000259" key="3">
    <source>
        <dbReference type="PROSITE" id="PS51786"/>
    </source>
</evidence>
<dbReference type="RefSeq" id="WP_379893629.1">
    <property type="nucleotide sequence ID" value="NZ_CBCSCT010000001.1"/>
</dbReference>
<reference evidence="5" key="1">
    <citation type="journal article" date="2019" name="Int. J. Syst. Evol. Microbiol.">
        <title>The Global Catalogue of Microorganisms (GCM) 10K type strain sequencing project: providing services to taxonomists for standard genome sequencing and annotation.</title>
        <authorList>
            <consortium name="The Broad Institute Genomics Platform"/>
            <consortium name="The Broad Institute Genome Sequencing Center for Infectious Disease"/>
            <person name="Wu L."/>
            <person name="Ma J."/>
        </authorList>
    </citation>
    <scope>NUCLEOTIDE SEQUENCE [LARGE SCALE GENOMIC DNA]</scope>
    <source>
        <strain evidence="5">CCM 8749</strain>
    </source>
</reference>
<sequence length="370" mass="41193">MFQLEKRGKEKERQMKAFKLQRPTAWLLLLLVFIYVLAYVPTPYAVMQPGRAAEVHPMIQVRQGDMQEEGTFMMTTVALDSTISVLQLAYSYLNPNLEITRKDQVFRPGESRDQYLERQQYNMAKSHSNAIMAAYQQAGISYDVVIEQIRVNQVVEQFPADGALESGDQLISLDGTPVSSLEDITAVMETKEEGDTLRAAVIRDGKEQTVDIELDYPEGVAEEDKHLLGVDLNFIQNVIPDNPDEEVHIKVGDIGGPSAGLIFALEIYNQLTAGDLSKGYRIAGTGEIDADGTVWPIGGIQHKIVAADREKADIFFAPKDWYPEEGSNLQPVLNYTEAAEKAEDIGTDMKVVPVGNLQEALDYLEQLPPK</sequence>
<dbReference type="SUPFAM" id="SSF50156">
    <property type="entry name" value="PDZ domain-like"/>
    <property type="match status" value="1"/>
</dbReference>
<keyword evidence="1" id="KW-0378">Hydrolase</keyword>
<gene>
    <name evidence="4" type="ORF">ACFPXP_07615</name>
</gene>
<comment type="catalytic activity">
    <reaction evidence="1">
        <text>Hydrolysis of proteins in presence of ATP.</text>
        <dbReference type="EC" id="3.4.21.53"/>
    </reaction>
</comment>
<feature type="active site" evidence="1">
    <location>
        <position position="303"/>
    </location>
</feature>
<protein>
    <recommendedName>
        <fullName evidence="1">endopeptidase La</fullName>
        <ecNumber evidence="1">3.4.21.53</ecNumber>
    </recommendedName>
</protein>
<dbReference type="Pfam" id="PF13180">
    <property type="entry name" value="PDZ_2"/>
    <property type="match status" value="1"/>
</dbReference>
<keyword evidence="5" id="KW-1185">Reference proteome</keyword>
<dbReference type="Pfam" id="PF05362">
    <property type="entry name" value="Lon_C"/>
    <property type="match status" value="1"/>
</dbReference>
<dbReference type="InterPro" id="IPR027065">
    <property type="entry name" value="Lon_Prtase"/>
</dbReference>
<dbReference type="SUPFAM" id="SSF54211">
    <property type="entry name" value="Ribosomal protein S5 domain 2-like"/>
    <property type="match status" value="1"/>
</dbReference>
<dbReference type="PROSITE" id="PS50106">
    <property type="entry name" value="PDZ"/>
    <property type="match status" value="1"/>
</dbReference>
<dbReference type="InterPro" id="IPR036034">
    <property type="entry name" value="PDZ_sf"/>
</dbReference>
<dbReference type="InterPro" id="IPR020568">
    <property type="entry name" value="Ribosomal_Su5_D2-typ_SF"/>
</dbReference>
<evidence type="ECO:0000259" key="2">
    <source>
        <dbReference type="PROSITE" id="PS50106"/>
    </source>
</evidence>
<evidence type="ECO:0000256" key="1">
    <source>
        <dbReference type="PROSITE-ProRule" id="PRU01122"/>
    </source>
</evidence>
<organism evidence="4 5">
    <name type="scientific">Marinicrinis lubricantis</name>
    <dbReference type="NCBI Taxonomy" id="2086470"/>
    <lineage>
        <taxon>Bacteria</taxon>
        <taxon>Bacillati</taxon>
        <taxon>Bacillota</taxon>
        <taxon>Bacilli</taxon>
        <taxon>Bacillales</taxon>
        <taxon>Paenibacillaceae</taxon>
    </lineage>
</organism>
<dbReference type="EMBL" id="JBHSQV010000036">
    <property type="protein sequence ID" value="MFC5986301.1"/>
    <property type="molecule type" value="Genomic_DNA"/>
</dbReference>
<dbReference type="InterPro" id="IPR014721">
    <property type="entry name" value="Ribsml_uS5_D2-typ_fold_subgr"/>
</dbReference>
<dbReference type="Proteomes" id="UP001596250">
    <property type="component" value="Unassembled WGS sequence"/>
</dbReference>
<feature type="domain" description="Lon proteolytic" evidence="3">
    <location>
        <begin position="251"/>
        <end position="367"/>
    </location>
</feature>
<name>A0ABW1IMN1_9BACL</name>
<dbReference type="Gene3D" id="3.30.230.10">
    <property type="match status" value="1"/>
</dbReference>
<dbReference type="InterPro" id="IPR008269">
    <property type="entry name" value="Lon_proteolytic"/>
</dbReference>
<dbReference type="PANTHER" id="PTHR10046">
    <property type="entry name" value="ATP DEPENDENT LON PROTEASE FAMILY MEMBER"/>
    <property type="match status" value="1"/>
</dbReference>
<feature type="active site" evidence="1">
    <location>
        <position position="258"/>
    </location>
</feature>